<feature type="domain" description="Phage shock protein PspC N-terminal" evidence="7">
    <location>
        <begin position="123"/>
        <end position="202"/>
    </location>
</feature>
<accession>A0A2T0WN54</accession>
<name>A0A2T0WN54_9BACT</name>
<evidence type="ECO:0000256" key="4">
    <source>
        <dbReference type="ARBA" id="ARBA00022989"/>
    </source>
</evidence>
<gene>
    <name evidence="10" type="ORF">CLW00_105241</name>
</gene>
<sequence length="639" mass="72055">MKKTISINISGILFHIEEDGYATLKKYLEAINRHFSHYEDNQEIISDIENRIAEIFLSNLKNNKQVITAENVSSLIEKMGTIADFKAIEEEEFVKEEEKKSSEENNDFYKYITPPGENPKGYKKLTRLENRKILGGVCAGMANYLAIDPLWTRLVAILLLFSGRINFGRPGWDFMPWDFKFHFSMGAWALVAYIVLWVILPVSYEEPEDKHIKKLYRNPDDRTIGGVASGLAAYFKIEVLWVRLLFVGLIFAGGSGFVIYLILWIITPQAKSITERIQMKGGAITLDNIETTIKENMNPLPPKEESQGRRILLTPFRVLGKIIEGIGMALGPFGKFLLSVVRVIFGLIIFLIGMSITITPLVLLGVYFDLLPFAGNQIVLDDIPAQWITDILPVWLAISTGFAIMIPGIVILLLGISVIIKKSLIEGRFGLIVLGIWLLSIGIAAFQLPSTISQFKNEATFTMDSPLELSEGTLVLKSEGYTSDRGIFEMVNLQLNGTDGNKVVLIQDFKSKGKSYDDAINNAKQITYNYSVLDSILTLDRGIDLNKLDRFRGQNLKLTLEIPYDRPFIMDKSILPIIRNTLYRNGYRTRDVNTKNHWVFNEDGLFCLNCTATKDLSKADSLSLSKFESEHLMGSPVEE</sequence>
<proteinExistence type="predicted"/>
<dbReference type="PANTHER" id="PTHR33885:SF3">
    <property type="entry name" value="PHAGE SHOCK PROTEIN C"/>
    <property type="match status" value="1"/>
</dbReference>
<feature type="transmembrane region" description="Helical" evidence="6">
    <location>
        <begin position="429"/>
        <end position="448"/>
    </location>
</feature>
<organism evidence="10 11">
    <name type="scientific">Mongoliibacter ruber</name>
    <dbReference type="NCBI Taxonomy" id="1750599"/>
    <lineage>
        <taxon>Bacteria</taxon>
        <taxon>Pseudomonadati</taxon>
        <taxon>Bacteroidota</taxon>
        <taxon>Cytophagia</taxon>
        <taxon>Cytophagales</taxon>
        <taxon>Cyclobacteriaceae</taxon>
        <taxon>Mongoliibacter</taxon>
    </lineage>
</organism>
<evidence type="ECO:0000256" key="2">
    <source>
        <dbReference type="ARBA" id="ARBA00022475"/>
    </source>
</evidence>
<keyword evidence="3 6" id="KW-0812">Transmembrane</keyword>
<feature type="transmembrane region" description="Helical" evidence="6">
    <location>
        <begin position="394"/>
        <end position="420"/>
    </location>
</feature>
<dbReference type="Proteomes" id="UP000238157">
    <property type="component" value="Unassembled WGS sequence"/>
</dbReference>
<comment type="caution">
    <text evidence="10">The sequence shown here is derived from an EMBL/GenBank/DDBJ whole genome shotgun (WGS) entry which is preliminary data.</text>
</comment>
<reference evidence="10 11" key="1">
    <citation type="submission" date="2018-03" db="EMBL/GenBank/DDBJ databases">
        <title>Genomic Encyclopedia of Archaeal and Bacterial Type Strains, Phase II (KMG-II): from individual species to whole genera.</title>
        <authorList>
            <person name="Goeker M."/>
        </authorList>
    </citation>
    <scope>NUCLEOTIDE SEQUENCE [LARGE SCALE GENOMIC DNA]</scope>
    <source>
        <strain evidence="10 11">DSM 27929</strain>
    </source>
</reference>
<dbReference type="InterPro" id="IPR052027">
    <property type="entry name" value="PspC"/>
</dbReference>
<feature type="transmembrane region" description="Helical" evidence="6">
    <location>
        <begin position="133"/>
        <end position="161"/>
    </location>
</feature>
<feature type="domain" description="PspC-related transmembrane region" evidence="8">
    <location>
        <begin position="312"/>
        <end position="455"/>
    </location>
</feature>
<protein>
    <submittedName>
        <fullName evidence="10">Phage shock protein PspC (Stress-responsive transcriptional regulator)</fullName>
    </submittedName>
</protein>
<evidence type="ECO:0000256" key="5">
    <source>
        <dbReference type="ARBA" id="ARBA00023136"/>
    </source>
</evidence>
<evidence type="ECO:0000256" key="1">
    <source>
        <dbReference type="ARBA" id="ARBA00004162"/>
    </source>
</evidence>
<keyword evidence="2" id="KW-1003">Cell membrane</keyword>
<evidence type="ECO:0000313" key="11">
    <source>
        <dbReference type="Proteomes" id="UP000238157"/>
    </source>
</evidence>
<evidence type="ECO:0000256" key="6">
    <source>
        <dbReference type="SAM" id="Phobius"/>
    </source>
</evidence>
<dbReference type="RefSeq" id="WP_106133604.1">
    <property type="nucleotide sequence ID" value="NZ_PVTR01000005.1"/>
</dbReference>
<feature type="domain" description="PspC-related ToastRack" evidence="9">
    <location>
        <begin position="488"/>
        <end position="611"/>
    </location>
</feature>
<dbReference type="EMBL" id="PVTR01000005">
    <property type="protein sequence ID" value="PRY88120.1"/>
    <property type="molecule type" value="Genomic_DNA"/>
</dbReference>
<dbReference type="PANTHER" id="PTHR33885">
    <property type="entry name" value="PHAGE SHOCK PROTEIN C"/>
    <property type="match status" value="1"/>
</dbReference>
<dbReference type="InterPro" id="IPR007168">
    <property type="entry name" value="Phageshock_PspC_N"/>
</dbReference>
<feature type="transmembrane region" description="Helical" evidence="6">
    <location>
        <begin position="343"/>
        <end position="368"/>
    </location>
</feature>
<dbReference type="InterPro" id="IPR054321">
    <property type="entry name" value="PspC-rel_TM"/>
</dbReference>
<dbReference type="GO" id="GO:0005886">
    <property type="term" value="C:plasma membrane"/>
    <property type="evidence" value="ECO:0007669"/>
    <property type="project" value="UniProtKB-SubCell"/>
</dbReference>
<comment type="subcellular location">
    <subcellularLocation>
        <location evidence="1">Cell membrane</location>
        <topology evidence="1">Single-pass membrane protein</topology>
    </subcellularLocation>
</comment>
<evidence type="ECO:0000313" key="10">
    <source>
        <dbReference type="EMBL" id="PRY88120.1"/>
    </source>
</evidence>
<keyword evidence="5 6" id="KW-0472">Membrane</keyword>
<evidence type="ECO:0000256" key="3">
    <source>
        <dbReference type="ARBA" id="ARBA00022692"/>
    </source>
</evidence>
<feature type="transmembrane region" description="Helical" evidence="6">
    <location>
        <begin position="181"/>
        <end position="202"/>
    </location>
</feature>
<evidence type="ECO:0000259" key="7">
    <source>
        <dbReference type="Pfam" id="PF04024"/>
    </source>
</evidence>
<dbReference type="Pfam" id="PF04024">
    <property type="entry name" value="PspC"/>
    <property type="match status" value="2"/>
</dbReference>
<dbReference type="InterPro" id="IPR054319">
    <property type="entry name" value="PspC-rel_ToastRack"/>
</dbReference>
<feature type="domain" description="Phage shock protein PspC N-terminal" evidence="7">
    <location>
        <begin position="213"/>
        <end position="270"/>
    </location>
</feature>
<feature type="transmembrane region" description="Helical" evidence="6">
    <location>
        <begin position="223"/>
        <end position="241"/>
    </location>
</feature>
<feature type="transmembrane region" description="Helical" evidence="6">
    <location>
        <begin position="247"/>
        <end position="266"/>
    </location>
</feature>
<dbReference type="AlphaFoldDB" id="A0A2T0WN54"/>
<keyword evidence="11" id="KW-1185">Reference proteome</keyword>
<dbReference type="Pfam" id="PF22744">
    <property type="entry name" value="Toast-rack_PspC-Cterm"/>
    <property type="match status" value="1"/>
</dbReference>
<dbReference type="Pfam" id="PF22571">
    <property type="entry name" value="LiaI-LiaF-TM_PspC"/>
    <property type="match status" value="1"/>
</dbReference>
<evidence type="ECO:0000259" key="9">
    <source>
        <dbReference type="Pfam" id="PF22744"/>
    </source>
</evidence>
<keyword evidence="4 6" id="KW-1133">Transmembrane helix</keyword>
<dbReference type="OrthoDB" id="5772680at2"/>
<evidence type="ECO:0000259" key="8">
    <source>
        <dbReference type="Pfam" id="PF22571"/>
    </source>
</evidence>